<dbReference type="NCBIfam" id="NF004834">
    <property type="entry name" value="PRK06185.1-3"/>
    <property type="match status" value="1"/>
</dbReference>
<evidence type="ECO:0000256" key="1">
    <source>
        <dbReference type="ARBA" id="ARBA00023002"/>
    </source>
</evidence>
<dbReference type="SUPFAM" id="SSF51905">
    <property type="entry name" value="FAD/NAD(P)-binding domain"/>
    <property type="match status" value="1"/>
</dbReference>
<feature type="domain" description="FAD-binding" evidence="2">
    <location>
        <begin position="12"/>
        <end position="350"/>
    </location>
</feature>
<evidence type="ECO:0000313" key="3">
    <source>
        <dbReference type="EMBL" id="MET3075915.1"/>
    </source>
</evidence>
<keyword evidence="4" id="KW-1185">Reference proteome</keyword>
<dbReference type="InterPro" id="IPR036188">
    <property type="entry name" value="FAD/NAD-bd_sf"/>
</dbReference>
<dbReference type="PANTHER" id="PTHR43476">
    <property type="entry name" value="3-(3-HYDROXY-PHENYL)PROPIONATE/3-HYDROXYCINNAMIC ACID HYDROXYLASE"/>
    <property type="match status" value="1"/>
</dbReference>
<dbReference type="PRINTS" id="PR00420">
    <property type="entry name" value="RNGMNOXGNASE"/>
</dbReference>
<dbReference type="InterPro" id="IPR050631">
    <property type="entry name" value="PheA/TfdB_FAD_monoxygenase"/>
</dbReference>
<organism evidence="3 4">
    <name type="scientific">Pantoea leporis</name>
    <dbReference type="NCBI Taxonomy" id="2933780"/>
    <lineage>
        <taxon>Bacteria</taxon>
        <taxon>Pseudomonadati</taxon>
        <taxon>Pseudomonadota</taxon>
        <taxon>Gammaproteobacteria</taxon>
        <taxon>Enterobacterales</taxon>
        <taxon>Erwiniaceae</taxon>
        <taxon>Pantoea</taxon>
    </lineage>
</organism>
<proteinExistence type="predicted"/>
<dbReference type="Proteomes" id="UP001548992">
    <property type="component" value="Unassembled WGS sequence"/>
</dbReference>
<dbReference type="InterPro" id="IPR002938">
    <property type="entry name" value="FAD-bd"/>
</dbReference>
<dbReference type="EMBL" id="JBEWWF010000002">
    <property type="protein sequence ID" value="MET3075915.1"/>
    <property type="molecule type" value="Genomic_DNA"/>
</dbReference>
<dbReference type="Gene3D" id="3.50.50.60">
    <property type="entry name" value="FAD/NAD(P)-binding domain"/>
    <property type="match status" value="2"/>
</dbReference>
<dbReference type="RefSeq" id="WP_354466483.1">
    <property type="nucleotide sequence ID" value="NZ_JBEWWF010000002.1"/>
</dbReference>
<reference evidence="3 4" key="1">
    <citation type="submission" date="2024-07" db="EMBL/GenBank/DDBJ databases">
        <title>Isolation, whole-genome sequencing, and annotation of five antibiotic-resistant bacteria from environmental samples.</title>
        <authorList>
            <person name="Bedore T."/>
            <person name="Hudson A.O."/>
            <person name="Kumar G."/>
        </authorList>
    </citation>
    <scope>NUCLEOTIDE SEQUENCE [LARGE SCALE GENOMIC DNA]</scope>
    <source>
        <strain evidence="3 4">RIT844</strain>
    </source>
</reference>
<name>A0ABV2DY12_9GAMM</name>
<dbReference type="NCBIfam" id="NF004835">
    <property type="entry name" value="PRK06185.1-4"/>
    <property type="match status" value="1"/>
</dbReference>
<comment type="caution">
    <text evidence="3">The sequence shown here is derived from an EMBL/GenBank/DDBJ whole genome shotgun (WGS) entry which is preliminary data.</text>
</comment>
<accession>A0ABV2DY12</accession>
<gene>
    <name evidence="3" type="ORF">ABXV16_09160</name>
</gene>
<evidence type="ECO:0000313" key="4">
    <source>
        <dbReference type="Proteomes" id="UP001548992"/>
    </source>
</evidence>
<evidence type="ECO:0000259" key="2">
    <source>
        <dbReference type="Pfam" id="PF01494"/>
    </source>
</evidence>
<protein>
    <submittedName>
        <fullName evidence="3">FAD-dependent oxidoreductase</fullName>
    </submittedName>
</protein>
<sequence length="400" mass="44573">MQVAQENAISADCCIVGGGPAGLMLGYLLARAGLRAVVIEKHPDFLRDFRGDTIHPSTLEIMRQLGLLDELLTLPHQRAEKLQAEVAGEEITMADFSRLPVECRFIAFMPQWDFLNFLAKKAAEFPGFTLLQSTEFDDFIYENGVISGVKTLQGNEPHITRTALVIGADGRNSQVKAKAGLTGKSFGAPRDVLWFRLEKHPDDPQLGMGHKGPKQNFIVIDRGDYWQCGYTIQKNQLDELKLAGLDALKSTMAQVAPFSAERMAEVDEWDKLKLLSIRIDRLDRWMKPGVLCIGDAAHAMSPIGGVGVNLAIQDAVAAANMLTKPLQQGNVALHDLQKVQQRRQFPTVATQFLQIKMSSNKRKRSTPSKVPQIISRFPFLRHLFGRLIGLGFRTEKPRYL</sequence>
<keyword evidence="1" id="KW-0560">Oxidoreductase</keyword>
<dbReference type="Pfam" id="PF01494">
    <property type="entry name" value="FAD_binding_3"/>
    <property type="match status" value="1"/>
</dbReference>
<dbReference type="PANTHER" id="PTHR43476:SF5">
    <property type="entry name" value="FAD-DEPENDENT MONOOXYGENASE"/>
    <property type="match status" value="1"/>
</dbReference>